<evidence type="ECO:0000313" key="2">
    <source>
        <dbReference type="Proteomes" id="UP000544054"/>
    </source>
</evidence>
<dbReference type="EMBL" id="JABBGI010000004">
    <property type="protein sequence ID" value="NML69069.1"/>
    <property type="molecule type" value="Genomic_DNA"/>
</dbReference>
<dbReference type="Proteomes" id="UP000544054">
    <property type="component" value="Unassembled WGS sequence"/>
</dbReference>
<comment type="caution">
    <text evidence="1">The sequence shown here is derived from an EMBL/GenBank/DDBJ whole genome shotgun (WGS) entry which is preliminary data.</text>
</comment>
<reference evidence="1 2" key="1">
    <citation type="submission" date="2020-04" db="EMBL/GenBank/DDBJ databases">
        <title>Chryseobacterium sp. RP-3-3 sp. nov., isolated from Jeju soil.</title>
        <authorList>
            <person name="Dahal R.H."/>
        </authorList>
    </citation>
    <scope>NUCLEOTIDE SEQUENCE [LARGE SCALE GENOMIC DNA]</scope>
    <source>
        <strain evidence="1 2">RP-3-3</strain>
    </source>
</reference>
<gene>
    <name evidence="1" type="ORF">HHL23_04595</name>
</gene>
<dbReference type="AlphaFoldDB" id="A0A7Y0AKJ4"/>
<organism evidence="1 2">
    <name type="scientific">Chryseobacterium antibioticum</name>
    <dbReference type="NCBI Taxonomy" id="2728847"/>
    <lineage>
        <taxon>Bacteria</taxon>
        <taxon>Pseudomonadati</taxon>
        <taxon>Bacteroidota</taxon>
        <taxon>Flavobacteriia</taxon>
        <taxon>Flavobacteriales</taxon>
        <taxon>Weeksellaceae</taxon>
        <taxon>Chryseobacterium group</taxon>
        <taxon>Chryseobacterium</taxon>
    </lineage>
</organism>
<name>A0A7Y0AKJ4_9FLAO</name>
<accession>A0A7Y0AKJ4</accession>
<dbReference type="RefSeq" id="WP_169233636.1">
    <property type="nucleotide sequence ID" value="NZ_JABBGI010000004.1"/>
</dbReference>
<keyword evidence="2" id="KW-1185">Reference proteome</keyword>
<sequence>MKGKSAIPGNLLGRSKKEILEILGDEFSPYSSDEWFYIKEKRWWYKKYLKIYFDEKEQVDRLETKTKYTFFLNKKIQKL</sequence>
<proteinExistence type="predicted"/>
<protein>
    <submittedName>
        <fullName evidence="1">Uncharacterized protein</fullName>
    </submittedName>
</protein>
<evidence type="ECO:0000313" key="1">
    <source>
        <dbReference type="EMBL" id="NML69069.1"/>
    </source>
</evidence>